<organism evidence="1 2">
    <name type="scientific">Plantibacter flavus</name>
    <dbReference type="NCBI Taxonomy" id="150123"/>
    <lineage>
        <taxon>Bacteria</taxon>
        <taxon>Bacillati</taxon>
        <taxon>Actinomycetota</taxon>
        <taxon>Actinomycetes</taxon>
        <taxon>Micrococcales</taxon>
        <taxon>Microbacteriaceae</taxon>
        <taxon>Plantibacter</taxon>
    </lineage>
</organism>
<name>A0A1S7BDS7_9MICO</name>
<proteinExistence type="predicted"/>
<comment type="caution">
    <text evidence="1">The sequence shown here is derived from an EMBL/GenBank/DDBJ whole genome shotgun (WGS) entry which is preliminary data.</text>
</comment>
<dbReference type="EMBL" id="RKHL01000001">
    <property type="protein sequence ID" value="ROR83732.1"/>
    <property type="molecule type" value="Genomic_DNA"/>
</dbReference>
<dbReference type="Proteomes" id="UP000266915">
    <property type="component" value="Unassembled WGS sequence"/>
</dbReference>
<sequence length="126" mass="14396">MDLQAVDLPRLRRDAQLEREVIIEHRARDGEDPWDFLPSMPTVDELVVAVLRDDALHARGLAAQHAMARLAGYSSLDDAQDHRDNADHLEYEVLREIARVHPELTRAVWRMSGKVARPPWEGDDAE</sequence>
<dbReference type="OrthoDB" id="5114823at2"/>
<dbReference type="AlphaFoldDB" id="A0A1S7BDS7"/>
<gene>
    <name evidence="1" type="ORF">EDD42_3849</name>
</gene>
<reference evidence="1 2" key="1">
    <citation type="submission" date="2018-11" db="EMBL/GenBank/DDBJ databases">
        <title>Sequencing the genomes of 1000 actinobacteria strains.</title>
        <authorList>
            <person name="Klenk H.-P."/>
        </authorList>
    </citation>
    <scope>NUCLEOTIDE SEQUENCE [LARGE SCALE GENOMIC DNA]</scope>
    <source>
        <strain evidence="1 2">DSM 14012</strain>
    </source>
</reference>
<accession>A0A1S7BDS7</accession>
<protein>
    <submittedName>
        <fullName evidence="1">Uncharacterized protein</fullName>
    </submittedName>
</protein>
<evidence type="ECO:0000313" key="2">
    <source>
        <dbReference type="Proteomes" id="UP000266915"/>
    </source>
</evidence>
<evidence type="ECO:0000313" key="1">
    <source>
        <dbReference type="EMBL" id="ROR83732.1"/>
    </source>
</evidence>
<keyword evidence="2" id="KW-1185">Reference proteome</keyword>
<dbReference type="RefSeq" id="WP_064294055.1">
    <property type="nucleotide sequence ID" value="NZ_CP019402.1"/>
</dbReference>